<name>A0A0L8VAD4_9BACT</name>
<keyword evidence="1" id="KW-1133">Transmembrane helix</keyword>
<dbReference type="OrthoDB" id="649666at2"/>
<dbReference type="Pfam" id="PF04773">
    <property type="entry name" value="FecR"/>
    <property type="match status" value="1"/>
</dbReference>
<dbReference type="InterPro" id="IPR012373">
    <property type="entry name" value="Ferrdict_sens_TM"/>
</dbReference>
<feature type="transmembrane region" description="Helical" evidence="1">
    <location>
        <begin position="98"/>
        <end position="118"/>
    </location>
</feature>
<dbReference type="EMBL" id="LGIA01000139">
    <property type="protein sequence ID" value="KOH45421.1"/>
    <property type="molecule type" value="Genomic_DNA"/>
</dbReference>
<dbReference type="PANTHER" id="PTHR30273">
    <property type="entry name" value="PERIPLASMIC SIGNAL SENSOR AND SIGMA FACTOR ACTIVATOR FECR-RELATED"/>
    <property type="match status" value="1"/>
</dbReference>
<evidence type="ECO:0008006" key="6">
    <source>
        <dbReference type="Google" id="ProtNLM"/>
    </source>
</evidence>
<dbReference type="InterPro" id="IPR032508">
    <property type="entry name" value="FecR_C"/>
</dbReference>
<dbReference type="InterPro" id="IPR006860">
    <property type="entry name" value="FecR"/>
</dbReference>
<feature type="domain" description="FecR protein" evidence="2">
    <location>
        <begin position="142"/>
        <end position="234"/>
    </location>
</feature>
<dbReference type="PATRIC" id="fig|1409788.3.peg.1829"/>
<dbReference type="AlphaFoldDB" id="A0A0L8VAD4"/>
<feature type="domain" description="Protein FecR C-terminal" evidence="3">
    <location>
        <begin position="280"/>
        <end position="339"/>
    </location>
</feature>
<proteinExistence type="predicted"/>
<gene>
    <name evidence="4" type="ORF">NC99_17620</name>
</gene>
<reference evidence="5" key="1">
    <citation type="submission" date="2015-07" db="EMBL/GenBank/DDBJ databases">
        <title>Genome sequencing of Sunxiuqinia dokdonensis strain SK.</title>
        <authorList>
            <person name="Ahn S."/>
            <person name="Kim B.-C."/>
        </authorList>
    </citation>
    <scope>NUCLEOTIDE SEQUENCE [LARGE SCALE GENOMIC DNA]</scope>
    <source>
        <strain evidence="5">SK</strain>
    </source>
</reference>
<sequence>MDTKEKYTQLLADENFQNDIRNYSNLSNEEQQVILRKYSISEKELVYARKLLTGVSFKQEQVNSTETQFALQRLLLRIKDGSSSSEKYKGKKIDLMTWMLRVAAVLSIPLLLSTIYFYQKSTVSNVESQLMVTQNKTINTFTAPAGAKTQVVLPDGSVAWLNSGSSLSVPTTFDANRRELSLTGEAYFEVVKNEQAPMFVSTDQMTVKVYGTKFNVNAFADNGTIRTTLVEGKVTLIPEMSTKEYLLEPGFTASYDLETKQIKASEVEKMDAFTGWKDGKLLFQNEPFSDIVNRLERWYNVDIQLSDPSLGDYNLYATFIDENIEQVLAIFASSIPIEVDYPKRKKQADGSYAKREIVIKRDINKVFN</sequence>
<dbReference type="GO" id="GO:0016989">
    <property type="term" value="F:sigma factor antagonist activity"/>
    <property type="evidence" value="ECO:0007669"/>
    <property type="project" value="TreeGrafter"/>
</dbReference>
<evidence type="ECO:0000259" key="3">
    <source>
        <dbReference type="Pfam" id="PF16344"/>
    </source>
</evidence>
<evidence type="ECO:0000313" key="4">
    <source>
        <dbReference type="EMBL" id="KOH45421.1"/>
    </source>
</evidence>
<evidence type="ECO:0000313" key="5">
    <source>
        <dbReference type="Proteomes" id="UP000036958"/>
    </source>
</evidence>
<dbReference type="PANTHER" id="PTHR30273:SF2">
    <property type="entry name" value="PROTEIN FECR"/>
    <property type="match status" value="1"/>
</dbReference>
<keyword evidence="1" id="KW-0472">Membrane</keyword>
<protein>
    <recommendedName>
        <fullName evidence="6">FecR protein domain-containing protein</fullName>
    </recommendedName>
</protein>
<dbReference type="Proteomes" id="UP000036958">
    <property type="component" value="Unassembled WGS sequence"/>
</dbReference>
<dbReference type="RefSeq" id="WP_053181988.1">
    <property type="nucleotide sequence ID" value="NZ_LGIA01000139.1"/>
</dbReference>
<dbReference type="STRING" id="1409788.NC99_17620"/>
<keyword evidence="1" id="KW-0812">Transmembrane</keyword>
<dbReference type="Gene3D" id="2.60.120.1440">
    <property type="match status" value="1"/>
</dbReference>
<evidence type="ECO:0000259" key="2">
    <source>
        <dbReference type="Pfam" id="PF04773"/>
    </source>
</evidence>
<keyword evidence="5" id="KW-1185">Reference proteome</keyword>
<dbReference type="Gene3D" id="3.55.50.30">
    <property type="match status" value="1"/>
</dbReference>
<evidence type="ECO:0000256" key="1">
    <source>
        <dbReference type="SAM" id="Phobius"/>
    </source>
</evidence>
<dbReference type="Pfam" id="PF16344">
    <property type="entry name" value="FecR_C"/>
    <property type="match status" value="1"/>
</dbReference>
<comment type="caution">
    <text evidence="4">The sequence shown here is derived from an EMBL/GenBank/DDBJ whole genome shotgun (WGS) entry which is preliminary data.</text>
</comment>
<organism evidence="4 5">
    <name type="scientific">Sunxiuqinia dokdonensis</name>
    <dbReference type="NCBI Taxonomy" id="1409788"/>
    <lineage>
        <taxon>Bacteria</taxon>
        <taxon>Pseudomonadati</taxon>
        <taxon>Bacteroidota</taxon>
        <taxon>Bacteroidia</taxon>
        <taxon>Marinilabiliales</taxon>
        <taxon>Prolixibacteraceae</taxon>
        <taxon>Sunxiuqinia</taxon>
    </lineage>
</organism>
<accession>A0A0L8VAD4</accession>